<organism evidence="1 2">
    <name type="scientific">Ixodes persulcatus</name>
    <name type="common">Taiga tick</name>
    <dbReference type="NCBI Taxonomy" id="34615"/>
    <lineage>
        <taxon>Eukaryota</taxon>
        <taxon>Metazoa</taxon>
        <taxon>Ecdysozoa</taxon>
        <taxon>Arthropoda</taxon>
        <taxon>Chelicerata</taxon>
        <taxon>Arachnida</taxon>
        <taxon>Acari</taxon>
        <taxon>Parasitiformes</taxon>
        <taxon>Ixodida</taxon>
        <taxon>Ixodoidea</taxon>
        <taxon>Ixodidae</taxon>
        <taxon>Ixodinae</taxon>
        <taxon>Ixodes</taxon>
    </lineage>
</organism>
<keyword evidence="2" id="KW-1185">Reference proteome</keyword>
<reference evidence="1 2" key="1">
    <citation type="journal article" date="2020" name="Cell">
        <title>Large-Scale Comparative Analyses of Tick Genomes Elucidate Their Genetic Diversity and Vector Capacities.</title>
        <authorList>
            <consortium name="Tick Genome and Microbiome Consortium (TIGMIC)"/>
            <person name="Jia N."/>
            <person name="Wang J."/>
            <person name="Shi W."/>
            <person name="Du L."/>
            <person name="Sun Y."/>
            <person name="Zhan W."/>
            <person name="Jiang J.F."/>
            <person name="Wang Q."/>
            <person name="Zhang B."/>
            <person name="Ji P."/>
            <person name="Bell-Sakyi L."/>
            <person name="Cui X.M."/>
            <person name="Yuan T.T."/>
            <person name="Jiang B.G."/>
            <person name="Yang W.F."/>
            <person name="Lam T.T."/>
            <person name="Chang Q.C."/>
            <person name="Ding S.J."/>
            <person name="Wang X.J."/>
            <person name="Zhu J.G."/>
            <person name="Ruan X.D."/>
            <person name="Zhao L."/>
            <person name="Wei J.T."/>
            <person name="Ye R.Z."/>
            <person name="Que T.C."/>
            <person name="Du C.H."/>
            <person name="Zhou Y.H."/>
            <person name="Cheng J.X."/>
            <person name="Dai P.F."/>
            <person name="Guo W.B."/>
            <person name="Han X.H."/>
            <person name="Huang E.J."/>
            <person name="Li L.F."/>
            <person name="Wei W."/>
            <person name="Gao Y.C."/>
            <person name="Liu J.Z."/>
            <person name="Shao H.Z."/>
            <person name="Wang X."/>
            <person name="Wang C.C."/>
            <person name="Yang T.C."/>
            <person name="Huo Q.B."/>
            <person name="Li W."/>
            <person name="Chen H.Y."/>
            <person name="Chen S.E."/>
            <person name="Zhou L.G."/>
            <person name="Ni X.B."/>
            <person name="Tian J.H."/>
            <person name="Sheng Y."/>
            <person name="Liu T."/>
            <person name="Pan Y.S."/>
            <person name="Xia L.Y."/>
            <person name="Li J."/>
            <person name="Zhao F."/>
            <person name="Cao W.C."/>
        </authorList>
    </citation>
    <scope>NUCLEOTIDE SEQUENCE [LARGE SCALE GENOMIC DNA]</scope>
    <source>
        <strain evidence="1">Iper-2018</strain>
    </source>
</reference>
<dbReference type="EMBL" id="JABSTQ010009493">
    <property type="protein sequence ID" value="KAG0428706.1"/>
    <property type="molecule type" value="Genomic_DNA"/>
</dbReference>
<evidence type="ECO:0000313" key="2">
    <source>
        <dbReference type="Proteomes" id="UP000805193"/>
    </source>
</evidence>
<gene>
    <name evidence="1" type="ORF">HPB47_024324</name>
</gene>
<dbReference type="Proteomes" id="UP000805193">
    <property type="component" value="Unassembled WGS sequence"/>
</dbReference>
<proteinExistence type="predicted"/>
<name>A0AC60Q5R5_IXOPE</name>
<sequence length="1350" mass="152918">MDRDCKCGDPKCICTNSCKCPAGECPCDKCKPKSAEKSTLDPMTSRFSTPGSLKTAAPSKASTRATTMTTTPSDGSGDSKRVVKPRSRWYRYGIFVSVTTLVTFAVAATMPRFVRNYVMGCSNPSCFDASEAISRSLDAVRGDPCDDFYGFVCGGWQRANPGTNNLFQDLQQRVASAVIISLVLEDTKGDKLDPSKQVALLFQRCAQLAFGEHEHMEQLKAFLARFNLSWPTSPPRSKLETLDLLVSLTLDWGVPVLFQLTVDPYFKRKGFRMLHFASNPYMTEWFVARNALMQKGSLLTYFHRASLILAGTTVSKDIVENVLELDNKVISTIMPSVLEPRPDFDLQYLTINDLDDIVGPYLTSTEWLDVVNKHLPIELKPHDEMFVMNHRLLRLVGHLISRKKDMDALLPYITWHLARHIAPMTSYSLSRAQFADGSGVGYATLGYMLGRCYVDTDANMPFAFAHLFIKRWLPHRVIDNATRMVDHIRKVANETMVTSKCMDSATKRSALDKLHTLRAVVGYPPELNSIRALKRHYRYTPRLDGTYFHMVLTLRAAELSYKKRFLRKNGSGVVSDLVNVPLTLVNAFYVPVYHVMVIPAAILYPPFYVDGYPYSYNFGSIGHVVGHEITHAFDPDMGLFNRDGVRHNWWTPESRVLFERRLDCLRELYNPLPWGGGVNFGDHALSENFADCGGIVKVYQAFHGTKTNKKQPRPLGGSLARFTDEQLFFISSCFKWCSNNEKQTPGWYSPPRMRCNVPLMNMPQFSEAFRCDMPKDFSLEVGKPLALSCTVKPTKFSLGKNRTYEASGSKLALKFNGSYVPQDKLVYEGSSVLLRKEEAELSDSGSYYCMLKFPDHAFHVCATRVTVGELPLPVEDFKCISYHYKNLTCSWRNPDSNVRSSYVLSATFGPIGSHQGSPRECPKAKELRTPSSCTWNLSSTPVYRKEAPRFRFVLTGRNELGSRNWTYSYDHLSILKISEPRDLESVAVTKRSVTIRWKAPVERMENPKLEVAYEIGYLSQYEQEWKAISKKQWSGITLKYLVECCEERSREEQCENKTTQVPTVTFDDLRQSIAYNFRLWSLNEYGISKNHSNIHVGKHNDLMSAPQDIKVMALSSGEYEVSWRPPRTPPASWFYSNDSSALSKAEEAGYGSEEAPPQGYTVFWCPRMLPWFYGCNQSLEWRRVPPNVTSTVLELEPGKLYQFAVAAQSKPRTSEMAWTSCLGKINRVSLERDGAHSLRMRWQLECSALKSLVERYQIEVCTVTHKYRKMALRDAAGCMYSKYDINSCKAYNVTNADAEEQLLGGLDTDSVHRAVIRALSNGRLTEDSPAQCASTSNTVCSVLEHYREVE</sequence>
<protein>
    <submittedName>
        <fullName evidence="1">Uncharacterized protein</fullName>
    </submittedName>
</protein>
<accession>A0AC60Q5R5</accession>
<evidence type="ECO:0000313" key="1">
    <source>
        <dbReference type="EMBL" id="KAG0428706.1"/>
    </source>
</evidence>
<comment type="caution">
    <text evidence="1">The sequence shown here is derived from an EMBL/GenBank/DDBJ whole genome shotgun (WGS) entry which is preliminary data.</text>
</comment>